<dbReference type="SUPFAM" id="SSF57850">
    <property type="entry name" value="RING/U-box"/>
    <property type="match status" value="1"/>
</dbReference>
<evidence type="ECO:0000256" key="1">
    <source>
        <dbReference type="ARBA" id="ARBA00022723"/>
    </source>
</evidence>
<feature type="compositionally biased region" description="Basic and acidic residues" evidence="5">
    <location>
        <begin position="504"/>
        <end position="518"/>
    </location>
</feature>
<dbReference type="SMART" id="SM00184">
    <property type="entry name" value="RING"/>
    <property type="match status" value="2"/>
</dbReference>
<dbReference type="Pfam" id="PF13639">
    <property type="entry name" value="zf-RING_2"/>
    <property type="match status" value="1"/>
</dbReference>
<feature type="domain" description="RING-type" evidence="6">
    <location>
        <begin position="34"/>
        <end position="77"/>
    </location>
</feature>
<proteinExistence type="predicted"/>
<dbReference type="EMBL" id="CYKH01002220">
    <property type="protein sequence ID" value="CUG94118.1"/>
    <property type="molecule type" value="Genomic_DNA"/>
</dbReference>
<feature type="region of interest" description="Disordered" evidence="5">
    <location>
        <begin position="1"/>
        <end position="24"/>
    </location>
</feature>
<evidence type="ECO:0000256" key="3">
    <source>
        <dbReference type="ARBA" id="ARBA00022833"/>
    </source>
</evidence>
<gene>
    <name evidence="7" type="ORF">BSAL_46585</name>
</gene>
<feature type="compositionally biased region" description="Low complexity" evidence="5">
    <location>
        <begin position="337"/>
        <end position="352"/>
    </location>
</feature>
<dbReference type="InterPro" id="IPR001965">
    <property type="entry name" value="Znf_PHD"/>
</dbReference>
<keyword evidence="8" id="KW-1185">Reference proteome</keyword>
<dbReference type="VEuPathDB" id="TriTrypDB:BSAL_46585"/>
<dbReference type="InterPro" id="IPR011011">
    <property type="entry name" value="Znf_FYVE_PHD"/>
</dbReference>
<evidence type="ECO:0000256" key="4">
    <source>
        <dbReference type="PROSITE-ProRule" id="PRU00175"/>
    </source>
</evidence>
<protein>
    <submittedName>
        <fullName evidence="7">Zinc finger protein, putative</fullName>
    </submittedName>
</protein>
<keyword evidence="2 4" id="KW-0863">Zinc-finger</keyword>
<dbReference type="InterPro" id="IPR017907">
    <property type="entry name" value="Znf_RING_CS"/>
</dbReference>
<reference evidence="8" key="1">
    <citation type="submission" date="2015-09" db="EMBL/GenBank/DDBJ databases">
        <authorList>
            <consortium name="Pathogen Informatics"/>
        </authorList>
    </citation>
    <scope>NUCLEOTIDE SEQUENCE [LARGE SCALE GENOMIC DNA]</scope>
    <source>
        <strain evidence="8">Lake Konstanz</strain>
    </source>
</reference>
<dbReference type="GO" id="GO:0008270">
    <property type="term" value="F:zinc ion binding"/>
    <property type="evidence" value="ECO:0007669"/>
    <property type="project" value="UniProtKB-KW"/>
</dbReference>
<dbReference type="SUPFAM" id="SSF57903">
    <property type="entry name" value="FYVE/PHD zinc finger"/>
    <property type="match status" value="1"/>
</dbReference>
<dbReference type="Proteomes" id="UP000051952">
    <property type="component" value="Unassembled WGS sequence"/>
</dbReference>
<dbReference type="PANTHER" id="PTHR47177:SF3">
    <property type="entry name" value="F18C1.6 PROTEIN"/>
    <property type="match status" value="1"/>
</dbReference>
<dbReference type="Gene3D" id="3.30.40.10">
    <property type="entry name" value="Zinc/RING finger domain, C3HC4 (zinc finger)"/>
    <property type="match status" value="2"/>
</dbReference>
<evidence type="ECO:0000256" key="5">
    <source>
        <dbReference type="SAM" id="MobiDB-lite"/>
    </source>
</evidence>
<evidence type="ECO:0000313" key="7">
    <source>
        <dbReference type="EMBL" id="CUG94118.1"/>
    </source>
</evidence>
<sequence length="518" mass="56984">MEPSSPVSEARGTTNSGDTPGGRSSVTGADASLCGICFCDVDPVDNPRGALNTCDHLFCLHCISTWAKDTNVCPHCKARFTRITSIPPPNSSSSEPLVIKVRRKNYRGWEEAYDDDDDDEGAVAAAVQASVTCKICHSSANAARMLFCDRRTCHFVAHLDCLEIREAPLTYVCAECSGVTGGVGAERNLLADVATAERLQREIEADERTQRAAVANTRAPPPPPAAQRTVVPVARAATVVPAPQPVVPVAQVRVEQSREAAEVVDDVPYYLRGSAHAEVAQQQLQSRLEASAYQKQLKAQQKGAVRSNRSNTQEFVEESAETIQQGAEQHLRTRQASTTSTPSPSFSTLPQPAVVEESAEQIERRLTKMFFKDQLVVVRRRDFVQRNQLRLVGEGNIAIRPVNRVEELSREDALRVEALQIAQRMAKDRMEGIHRALKLREERALKFKAAREAHALAKLAEIIAQHRLKELQALRNRLKPTSAAGLPNDTAAVAQHPQIPEADEGTKEEIKVKQEPKW</sequence>
<organism evidence="7 8">
    <name type="scientific">Bodo saltans</name>
    <name type="common">Flagellated protozoan</name>
    <dbReference type="NCBI Taxonomy" id="75058"/>
    <lineage>
        <taxon>Eukaryota</taxon>
        <taxon>Discoba</taxon>
        <taxon>Euglenozoa</taxon>
        <taxon>Kinetoplastea</taxon>
        <taxon>Metakinetoplastina</taxon>
        <taxon>Eubodonida</taxon>
        <taxon>Bodonidae</taxon>
        <taxon>Bodo</taxon>
    </lineage>
</organism>
<name>A0A0S4JRH3_BODSA</name>
<feature type="region of interest" description="Disordered" evidence="5">
    <location>
        <begin position="302"/>
        <end position="353"/>
    </location>
</feature>
<feature type="region of interest" description="Disordered" evidence="5">
    <location>
        <begin position="482"/>
        <end position="518"/>
    </location>
</feature>
<evidence type="ECO:0000313" key="8">
    <source>
        <dbReference type="Proteomes" id="UP000051952"/>
    </source>
</evidence>
<dbReference type="InterPro" id="IPR013083">
    <property type="entry name" value="Znf_RING/FYVE/PHD"/>
</dbReference>
<keyword evidence="1" id="KW-0479">Metal-binding</keyword>
<dbReference type="OrthoDB" id="1935339at2759"/>
<evidence type="ECO:0000259" key="6">
    <source>
        <dbReference type="PROSITE" id="PS50089"/>
    </source>
</evidence>
<accession>A0A0S4JRH3</accession>
<dbReference type="AlphaFoldDB" id="A0A0S4JRH3"/>
<dbReference type="PROSITE" id="PS50089">
    <property type="entry name" value="ZF_RING_2"/>
    <property type="match status" value="1"/>
</dbReference>
<dbReference type="PANTHER" id="PTHR47177">
    <property type="entry name" value="F18C1.6 PROTEIN"/>
    <property type="match status" value="1"/>
</dbReference>
<dbReference type="OMA" id="CISTWAK"/>
<dbReference type="SMART" id="SM00249">
    <property type="entry name" value="PHD"/>
    <property type="match status" value="1"/>
</dbReference>
<dbReference type="InterPro" id="IPR001841">
    <property type="entry name" value="Znf_RING"/>
</dbReference>
<dbReference type="PROSITE" id="PS00518">
    <property type="entry name" value="ZF_RING_1"/>
    <property type="match status" value="1"/>
</dbReference>
<keyword evidence="3" id="KW-0862">Zinc</keyword>
<evidence type="ECO:0000256" key="2">
    <source>
        <dbReference type="ARBA" id="ARBA00022771"/>
    </source>
</evidence>